<dbReference type="PANTHER" id="PTHR14520:SF4">
    <property type="entry name" value="LARGE RIBOSOMAL SUBUNIT PROTEIN ML63"/>
    <property type="match status" value="1"/>
</dbReference>
<dbReference type="Proteomes" id="UP000504612">
    <property type="component" value="Unplaced"/>
</dbReference>
<dbReference type="GO" id="GO:0003735">
    <property type="term" value="F:structural constituent of ribosome"/>
    <property type="evidence" value="ECO:0007669"/>
    <property type="project" value="TreeGrafter"/>
</dbReference>
<dbReference type="GO" id="GO:0005761">
    <property type="term" value="C:mitochondrial ribosome"/>
    <property type="evidence" value="ECO:0007669"/>
    <property type="project" value="InterPro"/>
</dbReference>
<keyword evidence="2" id="KW-0687">Ribonucleoprotein</keyword>
<protein>
    <submittedName>
        <fullName evidence="2">LOW QUALITY PROTEIN: ribosomal protein 63, mitochondrial</fullName>
    </submittedName>
</protein>
<name>A0A6J1VUT9_9SAUR</name>
<dbReference type="PANTHER" id="PTHR14520">
    <property type="entry name" value="MITOCHONDRIAL RIBOSOMAL PROTEIN 63"/>
    <property type="match status" value="1"/>
</dbReference>
<organism evidence="1 2">
    <name type="scientific">Notechis scutatus</name>
    <name type="common">mainland tiger snake</name>
    <dbReference type="NCBI Taxonomy" id="8663"/>
    <lineage>
        <taxon>Eukaryota</taxon>
        <taxon>Metazoa</taxon>
        <taxon>Chordata</taxon>
        <taxon>Craniata</taxon>
        <taxon>Vertebrata</taxon>
        <taxon>Euteleostomi</taxon>
        <taxon>Lepidosauria</taxon>
        <taxon>Squamata</taxon>
        <taxon>Bifurcata</taxon>
        <taxon>Unidentata</taxon>
        <taxon>Episquamata</taxon>
        <taxon>Toxicofera</taxon>
        <taxon>Serpentes</taxon>
        <taxon>Colubroidea</taxon>
        <taxon>Elapidae</taxon>
        <taxon>Hydrophiinae</taxon>
        <taxon>Notechis</taxon>
    </lineage>
</organism>
<dbReference type="InterPro" id="IPR016576">
    <property type="entry name" value="Ribosomal_mL63"/>
</dbReference>
<dbReference type="GO" id="GO:0032543">
    <property type="term" value="P:mitochondrial translation"/>
    <property type="evidence" value="ECO:0007669"/>
    <property type="project" value="TreeGrafter"/>
</dbReference>
<dbReference type="Pfam" id="PF14978">
    <property type="entry name" value="MRP-63"/>
    <property type="match status" value="1"/>
</dbReference>
<accession>A0A6J1VUT9</accession>
<evidence type="ECO:0000313" key="1">
    <source>
        <dbReference type="Proteomes" id="UP000504612"/>
    </source>
</evidence>
<keyword evidence="2" id="KW-0689">Ribosomal protein</keyword>
<dbReference type="CTD" id="78988"/>
<reference evidence="2" key="1">
    <citation type="submission" date="2025-08" db="UniProtKB">
        <authorList>
            <consortium name="RefSeq"/>
        </authorList>
    </citation>
    <scope>IDENTIFICATION</scope>
</reference>
<dbReference type="AlphaFoldDB" id="A0A6J1VUT9"/>
<dbReference type="RefSeq" id="XP_026546850.1">
    <property type="nucleotide sequence ID" value="XM_026691065.1"/>
</dbReference>
<evidence type="ECO:0000313" key="2">
    <source>
        <dbReference type="RefSeq" id="XP_026546850.1"/>
    </source>
</evidence>
<keyword evidence="1" id="KW-1185">Reference proteome</keyword>
<feature type="non-terminal residue" evidence="2">
    <location>
        <position position="93"/>
    </location>
</feature>
<proteinExistence type="predicted"/>
<dbReference type="GeneID" id="113428510"/>
<dbReference type="KEGG" id="nss:113428510"/>
<gene>
    <name evidence="2" type="primary">MRPL57</name>
</gene>
<sequence length="93" mass="11149">GLQWIGKHRRPRFITPLIKAKKVRNLETEAENQYWLSCPYMTKKQAYRHDDKKCTCIKAVKNAEERAKFPDHGYASEYLKHLHVTKKWADEYL</sequence>
<feature type="non-terminal residue" evidence="2">
    <location>
        <position position="1"/>
    </location>
</feature>